<reference evidence="2" key="1">
    <citation type="submission" date="2020-08" db="EMBL/GenBank/DDBJ databases">
        <authorList>
            <person name="Cejkova D."/>
            <person name="Kubasova T."/>
            <person name="Jahodarova E."/>
            <person name="Rychlik I."/>
        </authorList>
    </citation>
    <scope>NUCLEOTIDE SEQUENCE</scope>
    <source>
        <strain evidence="2">An559</strain>
    </source>
</reference>
<gene>
    <name evidence="2" type="ORF">H6A12_04810</name>
</gene>
<proteinExistence type="predicted"/>
<evidence type="ECO:0000313" key="3">
    <source>
        <dbReference type="Proteomes" id="UP000774750"/>
    </source>
</evidence>
<dbReference type="Pfam" id="PF12679">
    <property type="entry name" value="ABC2_membrane_2"/>
    <property type="match status" value="1"/>
</dbReference>
<comment type="caution">
    <text evidence="2">The sequence shown here is derived from an EMBL/GenBank/DDBJ whole genome shotgun (WGS) entry which is preliminary data.</text>
</comment>
<evidence type="ECO:0000256" key="1">
    <source>
        <dbReference type="SAM" id="Phobius"/>
    </source>
</evidence>
<feature type="transmembrane region" description="Helical" evidence="1">
    <location>
        <begin position="458"/>
        <end position="476"/>
    </location>
</feature>
<feature type="transmembrane region" description="Helical" evidence="1">
    <location>
        <begin position="244"/>
        <end position="270"/>
    </location>
</feature>
<accession>A0A938X598</accession>
<feature type="transmembrane region" description="Helical" evidence="1">
    <location>
        <begin position="691"/>
        <end position="711"/>
    </location>
</feature>
<reference evidence="2" key="2">
    <citation type="journal article" date="2021" name="Sci. Rep.">
        <title>The distribution of antibiotic resistance genes in chicken gut microbiota commensals.</title>
        <authorList>
            <person name="Juricova H."/>
            <person name="Matiasovicova J."/>
            <person name="Kubasova T."/>
            <person name="Cejkova D."/>
            <person name="Rychlik I."/>
        </authorList>
    </citation>
    <scope>NUCLEOTIDE SEQUENCE</scope>
    <source>
        <strain evidence="2">An559</strain>
    </source>
</reference>
<dbReference type="RefSeq" id="WP_204445394.1">
    <property type="nucleotide sequence ID" value="NZ_JACJKY010000006.1"/>
</dbReference>
<organism evidence="2 3">
    <name type="scientific">Merdimmobilis hominis</name>
    <dbReference type="NCBI Taxonomy" id="2897707"/>
    <lineage>
        <taxon>Bacteria</taxon>
        <taxon>Bacillati</taxon>
        <taxon>Bacillota</taxon>
        <taxon>Clostridia</taxon>
        <taxon>Eubacteriales</taxon>
        <taxon>Oscillospiraceae</taxon>
        <taxon>Merdimmobilis</taxon>
    </lineage>
</organism>
<feature type="transmembrane region" description="Helical" evidence="1">
    <location>
        <begin position="297"/>
        <end position="319"/>
    </location>
</feature>
<keyword evidence="3" id="KW-1185">Reference proteome</keyword>
<feature type="transmembrane region" description="Helical" evidence="1">
    <location>
        <begin position="763"/>
        <end position="786"/>
    </location>
</feature>
<dbReference type="Proteomes" id="UP000774750">
    <property type="component" value="Unassembled WGS sequence"/>
</dbReference>
<feature type="transmembrane region" description="Helical" evidence="1">
    <location>
        <begin position="591"/>
        <end position="610"/>
    </location>
</feature>
<feature type="transmembrane region" description="Helical" evidence="1">
    <location>
        <begin position="389"/>
        <end position="409"/>
    </location>
</feature>
<dbReference type="AlphaFoldDB" id="A0A938X598"/>
<keyword evidence="1" id="KW-0812">Transmembrane</keyword>
<keyword evidence="1" id="KW-1133">Transmembrane helix</keyword>
<dbReference type="EMBL" id="JACJKY010000006">
    <property type="protein sequence ID" value="MBM6920476.1"/>
    <property type="molecule type" value="Genomic_DNA"/>
</dbReference>
<protein>
    <submittedName>
        <fullName evidence="2">Uncharacterized protein</fullName>
    </submittedName>
</protein>
<feature type="transmembrane region" description="Helical" evidence="1">
    <location>
        <begin position="631"/>
        <end position="656"/>
    </location>
</feature>
<name>A0A938X598_9FIRM</name>
<feature type="transmembrane region" description="Helical" evidence="1">
    <location>
        <begin position="718"/>
        <end position="743"/>
    </location>
</feature>
<keyword evidence="1" id="KW-0472">Membrane</keyword>
<feature type="transmembrane region" description="Helical" evidence="1">
    <location>
        <begin position="326"/>
        <end position="347"/>
    </location>
</feature>
<evidence type="ECO:0000313" key="2">
    <source>
        <dbReference type="EMBL" id="MBM6920476.1"/>
    </source>
</evidence>
<sequence>MIRLFGYEMQKLFSKRWLFLLLGILLAVCAVTFVQTDSTDERAQQYQTLYESELRTYSNLSVKDAAAQIEDECAEMDRMNEAFSAYVDSQNTGAPLSDEDAAWFSKLKQKFGEDPSALFLRQEVYEQLSRDAQYLTEYHDWLSEMDARAQQMLSISAFAKKETFSYRNIQKTPADYAHLKTIPLSFGSQAGILRVSDFPVADFAILIAILLFAFALFVQERENGTLLLVQSCRSGRAALGAAKLLAFLLCVLCTAAVLYGGTLLLGHFLYGYGDLSRTIQSVSAFKESNLSLHVGEYLWLFFAAKLLASMLCGVILVVLIAWIKNIMVGFAAAAAIIGTSYGAYWLIPSLSTWNLLKFVNPIAFLDGYRLFSQYNNLNVFGFPVTRTDLWLWLLLGFFAAGSILIVLAFSRSSAKASFKNPFEWIFERLRRMIPPSVGVRSILYHEHIKLYAIGKMSVVLLACVWIASQTVASMYVSELSPEGFYLAELQQVEGKITPKAEQYFDTRKQELDAAQKTVDDLTAAFERGELGVAEYQAKMVPFGTLPVEQNTFDRLYMQYSRAKELDASGIAGGIVNEFSAQWVFSHPTRDLMIGMFASLFIVVGTVLLFTREYKNNMLFLLRTTASGKSRLFLMKVLTACGFSAIVLLIFSVPFYISMANGYSFADMHISLQNIDQYMLSGISLNIDTALFVRQAGMLVGVLFLTAFCIWISTVIKRLSVCVVVSAAVGILPLALELSGISVIRYISSANAYTLFSSWNSTGGIFGSFAGLLLLLMLTALFLFSAYRRFCATEGRIF</sequence>
<feature type="transmembrane region" description="Helical" evidence="1">
    <location>
        <begin position="198"/>
        <end position="218"/>
    </location>
</feature>